<evidence type="ECO:0000313" key="3">
    <source>
        <dbReference type="Proteomes" id="UP000307440"/>
    </source>
</evidence>
<dbReference type="GO" id="GO:0016491">
    <property type="term" value="F:oxidoreductase activity"/>
    <property type="evidence" value="ECO:0007669"/>
    <property type="project" value="UniProtKB-KW"/>
</dbReference>
<dbReference type="PANTHER" id="PTHR35870:SF1">
    <property type="entry name" value="PROTEIN, PUTATIVE (AFU_ORTHOLOGUE AFUA_5G03330)-RELATED"/>
    <property type="match status" value="1"/>
</dbReference>
<protein>
    <submittedName>
        <fullName evidence="2">Uncharacterized protein</fullName>
    </submittedName>
</protein>
<dbReference type="Proteomes" id="UP000307440">
    <property type="component" value="Unassembled WGS sequence"/>
</dbReference>
<accession>A0A5C3L7E2</accession>
<dbReference type="STRING" id="230819.A0A5C3L7E2"/>
<gene>
    <name evidence="2" type="ORF">FA15DRAFT_665290</name>
</gene>
<dbReference type="PANTHER" id="PTHR35870">
    <property type="entry name" value="PROTEIN, PUTATIVE (AFU_ORTHOLOGUE AFUA_5G03330)-RELATED"/>
    <property type="match status" value="1"/>
</dbReference>
<keyword evidence="1" id="KW-0560">Oxidoreductase</keyword>
<evidence type="ECO:0000256" key="1">
    <source>
        <dbReference type="ARBA" id="ARBA00023002"/>
    </source>
</evidence>
<organism evidence="2 3">
    <name type="scientific">Coprinopsis marcescibilis</name>
    <name type="common">Agaric fungus</name>
    <name type="synonym">Psathyrella marcescibilis</name>
    <dbReference type="NCBI Taxonomy" id="230819"/>
    <lineage>
        <taxon>Eukaryota</taxon>
        <taxon>Fungi</taxon>
        <taxon>Dikarya</taxon>
        <taxon>Basidiomycota</taxon>
        <taxon>Agaricomycotina</taxon>
        <taxon>Agaricomycetes</taxon>
        <taxon>Agaricomycetidae</taxon>
        <taxon>Agaricales</taxon>
        <taxon>Agaricineae</taxon>
        <taxon>Psathyrellaceae</taxon>
        <taxon>Coprinopsis</taxon>
    </lineage>
</organism>
<proteinExistence type="predicted"/>
<dbReference type="InterPro" id="IPR025337">
    <property type="entry name" value="Questin_oxidase-like"/>
</dbReference>
<sequence>MSNSVRSLSYKLSRPGQINAPGISQESKQAVESLLLTDAEKHHCFFNSSGFHNHLSHHLLVAYDLGASPAHLKKIYEEESKSQRAIILEERDANIVVTDDNWIQYLGNQSAYAAFVKFFSERIERNGSTAVLEQYVFDENANTDEKRMLVCLMSGLFHPFIQVGHGVEFGDDTLIATGLAQTAVHNPTAPEAYKFEYSLHNASNDPKQSLTVLEIIRAVYDSEALHPPMPYEPNALYGARLKPLTTGERLTEILKITSQFHIADPTSQTELDSKIQEFVWASVLLLFATGRSGHKPRLDFFMMHFVTSSIWLHPLIGTLKSPVAKVNLLRAFLSTILLAMLARGRPRINAQLLMSYTATPRPPTTQPLFTLTRTAMGSPLDDAEYNPWPAIISDSLYHPEAHATKTLRTLIFASQQYGTTAAGQVVGAYGKSGVQPTHDGIEKVDGTIFVRAAGVLMDYMGWVTHGQEARPDWDRSAHGWDAAWDTEVD</sequence>
<name>A0A5C3L7E2_COPMA</name>
<reference evidence="2 3" key="1">
    <citation type="journal article" date="2019" name="Nat. Ecol. Evol.">
        <title>Megaphylogeny resolves global patterns of mushroom evolution.</title>
        <authorList>
            <person name="Varga T."/>
            <person name="Krizsan K."/>
            <person name="Foldi C."/>
            <person name="Dima B."/>
            <person name="Sanchez-Garcia M."/>
            <person name="Sanchez-Ramirez S."/>
            <person name="Szollosi G.J."/>
            <person name="Szarkandi J.G."/>
            <person name="Papp V."/>
            <person name="Albert L."/>
            <person name="Andreopoulos W."/>
            <person name="Angelini C."/>
            <person name="Antonin V."/>
            <person name="Barry K.W."/>
            <person name="Bougher N.L."/>
            <person name="Buchanan P."/>
            <person name="Buyck B."/>
            <person name="Bense V."/>
            <person name="Catcheside P."/>
            <person name="Chovatia M."/>
            <person name="Cooper J."/>
            <person name="Damon W."/>
            <person name="Desjardin D."/>
            <person name="Finy P."/>
            <person name="Geml J."/>
            <person name="Haridas S."/>
            <person name="Hughes K."/>
            <person name="Justo A."/>
            <person name="Karasinski D."/>
            <person name="Kautmanova I."/>
            <person name="Kiss B."/>
            <person name="Kocsube S."/>
            <person name="Kotiranta H."/>
            <person name="LaButti K.M."/>
            <person name="Lechner B.E."/>
            <person name="Liimatainen K."/>
            <person name="Lipzen A."/>
            <person name="Lukacs Z."/>
            <person name="Mihaltcheva S."/>
            <person name="Morgado L.N."/>
            <person name="Niskanen T."/>
            <person name="Noordeloos M.E."/>
            <person name="Ohm R.A."/>
            <person name="Ortiz-Santana B."/>
            <person name="Ovrebo C."/>
            <person name="Racz N."/>
            <person name="Riley R."/>
            <person name="Savchenko A."/>
            <person name="Shiryaev A."/>
            <person name="Soop K."/>
            <person name="Spirin V."/>
            <person name="Szebenyi C."/>
            <person name="Tomsovsky M."/>
            <person name="Tulloss R.E."/>
            <person name="Uehling J."/>
            <person name="Grigoriev I.V."/>
            <person name="Vagvolgyi C."/>
            <person name="Papp T."/>
            <person name="Martin F.M."/>
            <person name="Miettinen O."/>
            <person name="Hibbett D.S."/>
            <person name="Nagy L.G."/>
        </authorList>
    </citation>
    <scope>NUCLEOTIDE SEQUENCE [LARGE SCALE GENOMIC DNA]</scope>
    <source>
        <strain evidence="2 3">CBS 121175</strain>
    </source>
</reference>
<dbReference type="EMBL" id="ML210155">
    <property type="protein sequence ID" value="TFK28572.1"/>
    <property type="molecule type" value="Genomic_DNA"/>
</dbReference>
<keyword evidence="3" id="KW-1185">Reference proteome</keyword>
<evidence type="ECO:0000313" key="2">
    <source>
        <dbReference type="EMBL" id="TFK28572.1"/>
    </source>
</evidence>
<dbReference type="Pfam" id="PF14027">
    <property type="entry name" value="Questin_oxidase"/>
    <property type="match status" value="1"/>
</dbReference>
<dbReference type="OrthoDB" id="10004862at2759"/>
<dbReference type="AlphaFoldDB" id="A0A5C3L7E2"/>